<evidence type="ECO:0000256" key="2">
    <source>
        <dbReference type="SAM" id="Phobius"/>
    </source>
</evidence>
<feature type="non-terminal residue" evidence="3">
    <location>
        <position position="1"/>
    </location>
</feature>
<proteinExistence type="predicted"/>
<accession>A0A5J9VK74</accession>
<gene>
    <name evidence="3" type="ORF">EJB05_17842</name>
</gene>
<evidence type="ECO:0000313" key="3">
    <source>
        <dbReference type="EMBL" id="TVU35935.1"/>
    </source>
</evidence>
<keyword evidence="4" id="KW-1185">Reference proteome</keyword>
<dbReference type="InterPro" id="IPR011989">
    <property type="entry name" value="ARM-like"/>
</dbReference>
<feature type="region of interest" description="Disordered" evidence="1">
    <location>
        <begin position="425"/>
        <end position="450"/>
    </location>
</feature>
<dbReference type="OrthoDB" id="685383at2759"/>
<feature type="compositionally biased region" description="Polar residues" evidence="1">
    <location>
        <begin position="425"/>
        <end position="435"/>
    </location>
</feature>
<keyword evidence="2" id="KW-0812">Transmembrane</keyword>
<organism evidence="3 4">
    <name type="scientific">Eragrostis curvula</name>
    <name type="common">weeping love grass</name>
    <dbReference type="NCBI Taxonomy" id="38414"/>
    <lineage>
        <taxon>Eukaryota</taxon>
        <taxon>Viridiplantae</taxon>
        <taxon>Streptophyta</taxon>
        <taxon>Embryophyta</taxon>
        <taxon>Tracheophyta</taxon>
        <taxon>Spermatophyta</taxon>
        <taxon>Magnoliopsida</taxon>
        <taxon>Liliopsida</taxon>
        <taxon>Poales</taxon>
        <taxon>Poaceae</taxon>
        <taxon>PACMAD clade</taxon>
        <taxon>Chloridoideae</taxon>
        <taxon>Eragrostideae</taxon>
        <taxon>Eragrostidinae</taxon>
        <taxon>Eragrostis</taxon>
    </lineage>
</organism>
<evidence type="ECO:0000313" key="4">
    <source>
        <dbReference type="Proteomes" id="UP000324897"/>
    </source>
</evidence>
<feature type="transmembrane region" description="Helical" evidence="2">
    <location>
        <begin position="227"/>
        <end position="251"/>
    </location>
</feature>
<sequence length="857" mass="94194">LQISAVLIAYLGAIAYELGCNLVSMQPERVFSTGMLRWLVDPLENAVEAVAVLLLGLRPRGIAILTSTPCGRKLLSLAKVISAVWLASDLVLNMSPSLSIRNHINYVTGASFTAVVLSLGSLQSPTTCGIFGRWIDVILRISFLWDLVFPFPGYFFYFLGPNPSPPTTTGLSFIILLVLLLIGNLQIPAAAVQVVLSSSRFHRLLVHHEYSPLPEGSSPNMVPAIEVFYVLALCQGSLYIIASILGVFSFFPRRSLVRQLKLCDQRGAKAIDLYYQCAYAKCVDTGFLAAWKTMKLTTFAMESLRSSSLSEKEFAGVVLLDSLLQQEKGFSSKRLMTRIISSNKAMSILIGMLGWSDIRDRDIRLFAARITAKLACNLRIAMVPGTVKLVSSLLDAMNEPVEKQVSHLYRAQVTADSTAVVGANQQSSAPESTASLMGGNAGNIQPSDGRLEHEQSYSNSACSWVRRCWQRMKERWSIPEEPPLTHQHSLPVLGMVILEKLACDLDNCAEMLKSTCLMSKIIWLISYTTNNENNNCEQHNAMICSSLHLVRRLASTRGEIGATVRQKLWESPLLLDTLAGILEDSRSSAEVWTSTMDIIAKLALDEDARQEIGSTQVIIGKLRHSFLGRDEPNDQSLRMAAGEALSNLTMESTANCSAFLEEQGYELIKSLKGMLCEDECRIYIYLAASLLQNLCAHSRDKLMRHPGASEHLRSALPAVIENIVSAEGKHLETLIGLASQICSIPECFVFELESQANVARLVKKLVSTLNSNRKPSPEHPRMRRGTVEMVISLVRSYPGYGNMLREEGVMEALSKAARTPSKVEKYRVFSGDEGVVVEGGIPLRDLADSAKGLIGSA</sequence>
<feature type="transmembrane region" description="Helical" evidence="2">
    <location>
        <begin position="171"/>
        <end position="196"/>
    </location>
</feature>
<feature type="transmembrane region" description="Helical" evidence="2">
    <location>
        <begin position="137"/>
        <end position="159"/>
    </location>
</feature>
<name>A0A5J9VK74_9POAL</name>
<protein>
    <submittedName>
        <fullName evidence="3">Uncharacterized protein</fullName>
    </submittedName>
</protein>
<keyword evidence="2" id="KW-0472">Membrane</keyword>
<dbReference type="Proteomes" id="UP000324897">
    <property type="component" value="Unassembled WGS sequence"/>
</dbReference>
<dbReference type="SUPFAM" id="SSF48371">
    <property type="entry name" value="ARM repeat"/>
    <property type="match status" value="1"/>
</dbReference>
<dbReference type="EMBL" id="RWGY01000009">
    <property type="protein sequence ID" value="TVU35935.1"/>
    <property type="molecule type" value="Genomic_DNA"/>
</dbReference>
<dbReference type="PANTHER" id="PTHR33115:SF43">
    <property type="entry name" value="BLE2 PROTEIN"/>
    <property type="match status" value="1"/>
</dbReference>
<dbReference type="InterPro" id="IPR016024">
    <property type="entry name" value="ARM-type_fold"/>
</dbReference>
<reference evidence="3 4" key="1">
    <citation type="journal article" date="2019" name="Sci. Rep.">
        <title>A high-quality genome of Eragrostis curvula grass provides insights into Poaceae evolution and supports new strategies to enhance forage quality.</title>
        <authorList>
            <person name="Carballo J."/>
            <person name="Santos B.A.C.M."/>
            <person name="Zappacosta D."/>
            <person name="Garbus I."/>
            <person name="Selva J.P."/>
            <person name="Gallo C.A."/>
            <person name="Diaz A."/>
            <person name="Albertini E."/>
            <person name="Caccamo M."/>
            <person name="Echenique V."/>
        </authorList>
    </citation>
    <scope>NUCLEOTIDE SEQUENCE [LARGE SCALE GENOMIC DNA]</scope>
    <source>
        <strain evidence="4">cv. Victoria</strain>
        <tissue evidence="3">Leaf</tissue>
    </source>
</reference>
<evidence type="ECO:0000256" key="1">
    <source>
        <dbReference type="SAM" id="MobiDB-lite"/>
    </source>
</evidence>
<comment type="caution">
    <text evidence="3">The sequence shown here is derived from an EMBL/GenBank/DDBJ whole genome shotgun (WGS) entry which is preliminary data.</text>
</comment>
<keyword evidence="2" id="KW-1133">Transmembrane helix</keyword>
<dbReference type="Gene3D" id="1.25.10.10">
    <property type="entry name" value="Leucine-rich Repeat Variant"/>
    <property type="match status" value="1"/>
</dbReference>
<dbReference type="AlphaFoldDB" id="A0A5J9VK74"/>
<dbReference type="PANTHER" id="PTHR33115">
    <property type="entry name" value="ARM REPEAT SUPERFAMILY PROTEIN"/>
    <property type="match status" value="1"/>
</dbReference>